<comment type="caution">
    <text evidence="2">The sequence shown here is derived from an EMBL/GenBank/DDBJ whole genome shotgun (WGS) entry which is preliminary data.</text>
</comment>
<sequence>MDHDISPNKVEPGFIEAGEGLKAAATRAEQSVKAQGDLSAGGLAQKVGDGLSAVGADGIPAAIGMGSFQELDKMFLDWLNPKRAELPGQAAHLAAVYTDIGEGLRDLRLAVRDIEWGLAEELDRLPIYQTLQSYVKDPGGANGNGGTGNGGANANGNGAANANGNGGAGGDR</sequence>
<proteinExistence type="predicted"/>
<protein>
    <submittedName>
        <fullName evidence="2">Uncharacterized protein</fullName>
    </submittedName>
</protein>
<accession>A0A3A4B7G3</accession>
<evidence type="ECO:0000256" key="1">
    <source>
        <dbReference type="SAM" id="MobiDB-lite"/>
    </source>
</evidence>
<dbReference type="EMBL" id="QZEY01000010">
    <property type="protein sequence ID" value="RJL30038.1"/>
    <property type="molecule type" value="Genomic_DNA"/>
</dbReference>
<evidence type="ECO:0000313" key="2">
    <source>
        <dbReference type="EMBL" id="RJL30038.1"/>
    </source>
</evidence>
<feature type="region of interest" description="Disordered" evidence="1">
    <location>
        <begin position="138"/>
        <end position="172"/>
    </location>
</feature>
<organism evidence="2 3">
    <name type="scientific">Bailinhaonella thermotolerans</name>
    <dbReference type="NCBI Taxonomy" id="1070861"/>
    <lineage>
        <taxon>Bacteria</taxon>
        <taxon>Bacillati</taxon>
        <taxon>Actinomycetota</taxon>
        <taxon>Actinomycetes</taxon>
        <taxon>Streptosporangiales</taxon>
        <taxon>Streptosporangiaceae</taxon>
        <taxon>Bailinhaonella</taxon>
    </lineage>
</organism>
<feature type="compositionally biased region" description="Gly residues" evidence="1">
    <location>
        <begin position="140"/>
        <end position="153"/>
    </location>
</feature>
<reference evidence="2 3" key="1">
    <citation type="submission" date="2018-09" db="EMBL/GenBank/DDBJ databases">
        <title>YIM 75507 draft genome.</title>
        <authorList>
            <person name="Tang S."/>
            <person name="Feng Y."/>
        </authorList>
    </citation>
    <scope>NUCLEOTIDE SEQUENCE [LARGE SCALE GENOMIC DNA]</scope>
    <source>
        <strain evidence="2 3">YIM 75507</strain>
    </source>
</reference>
<dbReference type="AlphaFoldDB" id="A0A3A4B7G3"/>
<name>A0A3A4B7G3_9ACTN</name>
<feature type="compositionally biased region" description="Low complexity" evidence="1">
    <location>
        <begin position="154"/>
        <end position="163"/>
    </location>
</feature>
<dbReference type="Proteomes" id="UP000265768">
    <property type="component" value="Unassembled WGS sequence"/>
</dbReference>
<evidence type="ECO:0000313" key="3">
    <source>
        <dbReference type="Proteomes" id="UP000265768"/>
    </source>
</evidence>
<gene>
    <name evidence="2" type="ORF">D5H75_24170</name>
</gene>
<keyword evidence="3" id="KW-1185">Reference proteome</keyword>